<dbReference type="EMBL" id="CAMGYJ010000009">
    <property type="protein sequence ID" value="CAI0541914.1"/>
    <property type="molecule type" value="Genomic_DNA"/>
</dbReference>
<protein>
    <submittedName>
        <fullName evidence="1">Uncharacterized protein</fullName>
    </submittedName>
</protein>
<name>A0AAV0QC72_9ROSI</name>
<accession>A0AAV0QC72</accession>
<dbReference type="AlphaFoldDB" id="A0AAV0QC72"/>
<dbReference type="Proteomes" id="UP001154282">
    <property type="component" value="Unassembled WGS sequence"/>
</dbReference>
<comment type="caution">
    <text evidence="1">The sequence shown here is derived from an EMBL/GenBank/DDBJ whole genome shotgun (WGS) entry which is preliminary data.</text>
</comment>
<evidence type="ECO:0000313" key="2">
    <source>
        <dbReference type="Proteomes" id="UP001154282"/>
    </source>
</evidence>
<organism evidence="1 2">
    <name type="scientific">Linum tenue</name>
    <dbReference type="NCBI Taxonomy" id="586396"/>
    <lineage>
        <taxon>Eukaryota</taxon>
        <taxon>Viridiplantae</taxon>
        <taxon>Streptophyta</taxon>
        <taxon>Embryophyta</taxon>
        <taxon>Tracheophyta</taxon>
        <taxon>Spermatophyta</taxon>
        <taxon>Magnoliopsida</taxon>
        <taxon>eudicotyledons</taxon>
        <taxon>Gunneridae</taxon>
        <taxon>Pentapetalae</taxon>
        <taxon>rosids</taxon>
        <taxon>fabids</taxon>
        <taxon>Malpighiales</taxon>
        <taxon>Linaceae</taxon>
        <taxon>Linum</taxon>
    </lineage>
</organism>
<reference evidence="1" key="1">
    <citation type="submission" date="2022-08" db="EMBL/GenBank/DDBJ databases">
        <authorList>
            <person name="Gutierrez-Valencia J."/>
        </authorList>
    </citation>
    <scope>NUCLEOTIDE SEQUENCE</scope>
</reference>
<evidence type="ECO:0000313" key="1">
    <source>
        <dbReference type="EMBL" id="CAI0541914.1"/>
    </source>
</evidence>
<proteinExistence type="predicted"/>
<keyword evidence="2" id="KW-1185">Reference proteome</keyword>
<gene>
    <name evidence="1" type="ORF">LITE_LOCUS42282</name>
</gene>
<sequence>MAGKLRHEEIGENIIDDEPETALDKYFRAKVGIDDLVAQEEELLSRVAPSRDTHRRMKTCLEADTAAHSDGLLAMLARGNCVYPDSLGGRRERAIDALRVKLAIMKAEGLLKEPGEFEELMDRPGELNDSIQELIDSLRNASDSISTGLAALYLGKSTAIRQKKEQMEELFIRFDMETLQVQMNEFDKLRELGDFVGCRAKFDRRFKPRLAYVISHLEELQQLVVSSMDALTPHDDD</sequence>